<sequence length="117" mass="13069">MVAYHNGLFDAEFQVPTLVQLFFVIQCIWTGVMGFLCTYDPAFSPINDTGVFTRKGSKEQFVHPNVRGAWSVRGGSMFLVAAGALYFGTRETYLVAMAAITWREAYDCITLYFPDGS</sequence>
<reference evidence="2" key="1">
    <citation type="submission" date="2020-10" db="EMBL/GenBank/DDBJ databases">
        <title>Unveiling of a novel bifunctional photoreceptor, Dualchrome1, isolated from a cosmopolitan green alga.</title>
        <authorList>
            <person name="Suzuki S."/>
            <person name="Kawachi M."/>
        </authorList>
    </citation>
    <scope>NUCLEOTIDE SEQUENCE</scope>
    <source>
        <strain evidence="2">NIES 2893</strain>
    </source>
</reference>
<protein>
    <submittedName>
        <fullName evidence="2">Uncharacterized protein</fullName>
    </submittedName>
</protein>
<keyword evidence="1" id="KW-0812">Transmembrane</keyword>
<feature type="transmembrane region" description="Helical" evidence="1">
    <location>
        <begin position="20"/>
        <end position="39"/>
    </location>
</feature>
<name>A0A830HG91_9CHLO</name>
<comment type="caution">
    <text evidence="2">The sequence shown here is derived from an EMBL/GenBank/DDBJ whole genome shotgun (WGS) entry which is preliminary data.</text>
</comment>
<evidence type="ECO:0000313" key="3">
    <source>
        <dbReference type="Proteomes" id="UP000660262"/>
    </source>
</evidence>
<evidence type="ECO:0000313" key="2">
    <source>
        <dbReference type="EMBL" id="GHP06336.1"/>
    </source>
</evidence>
<gene>
    <name evidence="2" type="ORF">PPROV_000508300</name>
</gene>
<dbReference type="AlphaFoldDB" id="A0A830HG91"/>
<dbReference type="Proteomes" id="UP000660262">
    <property type="component" value="Unassembled WGS sequence"/>
</dbReference>
<proteinExistence type="predicted"/>
<evidence type="ECO:0000256" key="1">
    <source>
        <dbReference type="SAM" id="Phobius"/>
    </source>
</evidence>
<accession>A0A830HG91</accession>
<keyword evidence="1" id="KW-1133">Transmembrane helix</keyword>
<dbReference type="EMBL" id="BNJQ01000012">
    <property type="protein sequence ID" value="GHP06336.1"/>
    <property type="molecule type" value="Genomic_DNA"/>
</dbReference>
<dbReference type="OrthoDB" id="10258831at2759"/>
<keyword evidence="3" id="KW-1185">Reference proteome</keyword>
<organism evidence="2 3">
    <name type="scientific">Pycnococcus provasolii</name>
    <dbReference type="NCBI Taxonomy" id="41880"/>
    <lineage>
        <taxon>Eukaryota</taxon>
        <taxon>Viridiplantae</taxon>
        <taxon>Chlorophyta</taxon>
        <taxon>Pseudoscourfieldiophyceae</taxon>
        <taxon>Pseudoscourfieldiales</taxon>
        <taxon>Pycnococcaceae</taxon>
        <taxon>Pycnococcus</taxon>
    </lineage>
</organism>
<keyword evidence="1" id="KW-0472">Membrane</keyword>